<gene>
    <name evidence="2" type="ORF">KPL78_12370</name>
</gene>
<protein>
    <recommendedName>
        <fullName evidence="4">DUF4189 domain-containing protein</fullName>
    </recommendedName>
</protein>
<proteinExistence type="predicted"/>
<evidence type="ECO:0008006" key="4">
    <source>
        <dbReference type="Google" id="ProtNLM"/>
    </source>
</evidence>
<dbReference type="RefSeq" id="WP_219763267.1">
    <property type="nucleotide sequence ID" value="NZ_JAHYBZ010000004.1"/>
</dbReference>
<dbReference type="Proteomes" id="UP001196565">
    <property type="component" value="Unassembled WGS sequence"/>
</dbReference>
<evidence type="ECO:0000313" key="2">
    <source>
        <dbReference type="EMBL" id="MBW6398651.1"/>
    </source>
</evidence>
<accession>A0ABS7A8M1</accession>
<feature type="signal peptide" evidence="1">
    <location>
        <begin position="1"/>
        <end position="17"/>
    </location>
</feature>
<comment type="caution">
    <text evidence="2">The sequence shown here is derived from an EMBL/GenBank/DDBJ whole genome shotgun (WGS) entry which is preliminary data.</text>
</comment>
<organism evidence="2 3">
    <name type="scientific">Roseomonas alba</name>
    <dbReference type="NCBI Taxonomy" id="2846776"/>
    <lineage>
        <taxon>Bacteria</taxon>
        <taxon>Pseudomonadati</taxon>
        <taxon>Pseudomonadota</taxon>
        <taxon>Alphaproteobacteria</taxon>
        <taxon>Acetobacterales</taxon>
        <taxon>Roseomonadaceae</taxon>
        <taxon>Roseomonas</taxon>
    </lineage>
</organism>
<evidence type="ECO:0000256" key="1">
    <source>
        <dbReference type="SAM" id="SignalP"/>
    </source>
</evidence>
<reference evidence="2 3" key="1">
    <citation type="submission" date="2021-07" db="EMBL/GenBank/DDBJ databases">
        <authorList>
            <person name="So Y."/>
        </authorList>
    </citation>
    <scope>NUCLEOTIDE SEQUENCE [LARGE SCALE GENOMIC DNA]</scope>
    <source>
        <strain evidence="2 3">HJA6</strain>
    </source>
</reference>
<sequence>MRALSLLAPLLCGGCVAAWGQSYNVALANSRSVVIEFDPAVVNTPAMLRAAQAECDKHGRDAVLDSVTRGNLGIMVNTYRCENR</sequence>
<feature type="chain" id="PRO_5046739805" description="DUF4189 domain-containing protein" evidence="1">
    <location>
        <begin position="18"/>
        <end position="84"/>
    </location>
</feature>
<evidence type="ECO:0000313" key="3">
    <source>
        <dbReference type="Proteomes" id="UP001196565"/>
    </source>
</evidence>
<name>A0ABS7A8M1_9PROT</name>
<dbReference type="EMBL" id="JAHYBZ010000004">
    <property type="protein sequence ID" value="MBW6398651.1"/>
    <property type="molecule type" value="Genomic_DNA"/>
</dbReference>
<keyword evidence="1" id="KW-0732">Signal</keyword>
<keyword evidence="3" id="KW-1185">Reference proteome</keyword>